<dbReference type="EMBL" id="CP144751">
    <property type="protein sequence ID" value="WVZ86079.1"/>
    <property type="molecule type" value="Genomic_DNA"/>
</dbReference>
<evidence type="ECO:0000313" key="1">
    <source>
        <dbReference type="EMBL" id="WVZ86079.1"/>
    </source>
</evidence>
<keyword evidence="2" id="KW-1185">Reference proteome</keyword>
<protein>
    <submittedName>
        <fullName evidence="1">Uncharacterized protein</fullName>
    </submittedName>
</protein>
<proteinExistence type="predicted"/>
<sequence length="126" mass="14007">MAAVPPYEPTIPSSLHRCACVLLPPILPMVNAVAVDFESRLDKRCRAANALPKVGRKGFNSLVILVCWELWKHRNACVFEKIRPDAQIVFQSVVAEGHLWCLAEASALQDLFGPCSYIFVVVRTSK</sequence>
<dbReference type="Proteomes" id="UP001341281">
    <property type="component" value="Chromosome 07"/>
</dbReference>
<organism evidence="1 2">
    <name type="scientific">Paspalum notatum var. saurae</name>
    <dbReference type="NCBI Taxonomy" id="547442"/>
    <lineage>
        <taxon>Eukaryota</taxon>
        <taxon>Viridiplantae</taxon>
        <taxon>Streptophyta</taxon>
        <taxon>Embryophyta</taxon>
        <taxon>Tracheophyta</taxon>
        <taxon>Spermatophyta</taxon>
        <taxon>Magnoliopsida</taxon>
        <taxon>Liliopsida</taxon>
        <taxon>Poales</taxon>
        <taxon>Poaceae</taxon>
        <taxon>PACMAD clade</taxon>
        <taxon>Panicoideae</taxon>
        <taxon>Andropogonodae</taxon>
        <taxon>Paspaleae</taxon>
        <taxon>Paspalinae</taxon>
        <taxon>Paspalum</taxon>
    </lineage>
</organism>
<reference evidence="1 2" key="1">
    <citation type="submission" date="2024-02" db="EMBL/GenBank/DDBJ databases">
        <title>High-quality chromosome-scale genome assembly of Pensacola bahiagrass (Paspalum notatum Flugge var. saurae).</title>
        <authorList>
            <person name="Vega J.M."/>
            <person name="Podio M."/>
            <person name="Orjuela J."/>
            <person name="Siena L.A."/>
            <person name="Pessino S.C."/>
            <person name="Combes M.C."/>
            <person name="Mariac C."/>
            <person name="Albertini E."/>
            <person name="Pupilli F."/>
            <person name="Ortiz J.P.A."/>
            <person name="Leblanc O."/>
        </authorList>
    </citation>
    <scope>NUCLEOTIDE SEQUENCE [LARGE SCALE GENOMIC DNA]</scope>
    <source>
        <strain evidence="1">R1</strain>
        <tissue evidence="1">Leaf</tissue>
    </source>
</reference>
<accession>A0AAQ3U881</accession>
<name>A0AAQ3U881_PASNO</name>
<dbReference type="AlphaFoldDB" id="A0AAQ3U881"/>
<gene>
    <name evidence="1" type="ORF">U9M48_032920</name>
</gene>
<evidence type="ECO:0000313" key="2">
    <source>
        <dbReference type="Proteomes" id="UP001341281"/>
    </source>
</evidence>